<reference evidence="4 5" key="1">
    <citation type="submission" date="2016-10" db="EMBL/GenBank/DDBJ databases">
        <authorList>
            <person name="de Groot N.N."/>
        </authorList>
    </citation>
    <scope>NUCLEOTIDE SEQUENCE [LARGE SCALE GENOMIC DNA]</scope>
    <source>
        <strain evidence="5">E92,LMG 26720,CCM 7988</strain>
    </source>
</reference>
<dbReference type="SUPFAM" id="SSF49464">
    <property type="entry name" value="Carboxypeptidase regulatory domain-like"/>
    <property type="match status" value="1"/>
</dbReference>
<sequence length="624" mass="70253">MKKILILGFFVYSGTLAQNPKEVPLDSKIENVTVFLNGAQVTRTAKTSLESGKTVLVFKGISQQIDKNSIQVKGSGKFTVNSIVHQLNNKREQTRQDEIARLGNQKETFEDKIKSLRNSLIVYKREEEMLVKNQSVAGTSTGLKITDFKEAIEFQRVRMQEVMNKQLEIEREIAKVEKDIRKVNQQLTVITIAKDQTTSDILVTISSKETIPNTAFSLSYFVKDALWKPTYDVRVDQISEPLNLVYKANVYQFSGEDWKEVKLRLSTANPNQNGTPPVLENWYWGKINNYSSYFKDKGSAPEIITEVSGQVTDGKGQSIPGVSVQLKGSSLGTVSDADGFYHLNIPPNSTLRMLTFSSVGYSSHDEYIRNNKVDVSLTESTNQLQEVVVAGYGAERKFSSAATGISIKKGGSMPIQIEEKEAPTSQSFDILMPYTIPSDGKVYTVDIKEENIPAVYEYYAVPKIDRDAFLTAHVLNWEKYKLLEGDINLYFEGTFLGKSTLSLPNSDTLDFALGRDKNVLISRVKQKEFTKKQFIGNSKTDQLAYEIVVRNTKNKAINLTLDDQFPLTNSKEIDVYNKEAKEAEINNETGKITWKISLDPAKEKKVNFSYSVKYPKSGFIERAD</sequence>
<feature type="domain" description="DUF4140" evidence="3">
    <location>
        <begin position="32"/>
        <end position="130"/>
    </location>
</feature>
<accession>A0A1I5WZ87</accession>
<gene>
    <name evidence="4" type="ORF">SAMN04515674_11332</name>
</gene>
<feature type="domain" description="DUF4139" evidence="2">
    <location>
        <begin position="217"/>
        <end position="616"/>
    </location>
</feature>
<keyword evidence="1" id="KW-0175">Coiled coil</keyword>
<dbReference type="InterPro" id="IPR037291">
    <property type="entry name" value="DUF4139"/>
</dbReference>
<name>A0A1I5WZ87_9BACT</name>
<evidence type="ECO:0000259" key="3">
    <source>
        <dbReference type="Pfam" id="PF13600"/>
    </source>
</evidence>
<feature type="coiled-coil region" evidence="1">
    <location>
        <begin position="99"/>
        <end position="126"/>
    </location>
</feature>
<dbReference type="STRING" id="1079859.SAMN04515674_11332"/>
<dbReference type="Pfam" id="PF13598">
    <property type="entry name" value="DUF4139"/>
    <property type="match status" value="1"/>
</dbReference>
<dbReference type="NCBIfam" id="TIGR02231">
    <property type="entry name" value="mucoidy inhibitor MuiA family protein"/>
    <property type="match status" value="2"/>
</dbReference>
<dbReference type="Pfam" id="PF13715">
    <property type="entry name" value="CarbopepD_reg_2"/>
    <property type="match status" value="1"/>
</dbReference>
<dbReference type="PANTHER" id="PTHR31005:SF8">
    <property type="entry name" value="DUF4139 DOMAIN-CONTAINING PROTEIN"/>
    <property type="match status" value="1"/>
</dbReference>
<dbReference type="Gene3D" id="2.60.40.1120">
    <property type="entry name" value="Carboxypeptidase-like, regulatory domain"/>
    <property type="match status" value="1"/>
</dbReference>
<dbReference type="PANTHER" id="PTHR31005">
    <property type="entry name" value="DUF4139 DOMAIN-CONTAINING PROTEIN"/>
    <property type="match status" value="1"/>
</dbReference>
<dbReference type="EMBL" id="FOXH01000013">
    <property type="protein sequence ID" value="SFQ25082.1"/>
    <property type="molecule type" value="Genomic_DNA"/>
</dbReference>
<proteinExistence type="predicted"/>
<dbReference type="InterPro" id="IPR008969">
    <property type="entry name" value="CarboxyPept-like_regulatory"/>
</dbReference>
<evidence type="ECO:0000313" key="4">
    <source>
        <dbReference type="EMBL" id="SFQ25082.1"/>
    </source>
</evidence>
<dbReference type="Pfam" id="PF13600">
    <property type="entry name" value="DUF4140"/>
    <property type="match status" value="1"/>
</dbReference>
<dbReference type="AlphaFoldDB" id="A0A1I5WZ87"/>
<evidence type="ECO:0000259" key="2">
    <source>
        <dbReference type="Pfam" id="PF13598"/>
    </source>
</evidence>
<dbReference type="InterPro" id="IPR025554">
    <property type="entry name" value="DUF4140"/>
</dbReference>
<feature type="coiled-coil region" evidence="1">
    <location>
        <begin position="159"/>
        <end position="186"/>
    </location>
</feature>
<dbReference type="OrthoDB" id="634585at2"/>
<evidence type="ECO:0008006" key="6">
    <source>
        <dbReference type="Google" id="ProtNLM"/>
    </source>
</evidence>
<dbReference type="InterPro" id="IPR011935">
    <property type="entry name" value="CHP02231"/>
</dbReference>
<dbReference type="RefSeq" id="WP_092018744.1">
    <property type="nucleotide sequence ID" value="NZ_FOXH01000013.1"/>
</dbReference>
<evidence type="ECO:0000313" key="5">
    <source>
        <dbReference type="Proteomes" id="UP000199306"/>
    </source>
</evidence>
<dbReference type="Proteomes" id="UP000199306">
    <property type="component" value="Unassembled WGS sequence"/>
</dbReference>
<evidence type="ECO:0000256" key="1">
    <source>
        <dbReference type="SAM" id="Coils"/>
    </source>
</evidence>
<protein>
    <recommendedName>
        <fullName evidence="6">Mucoidy inhibitor MuiA family protein</fullName>
    </recommendedName>
</protein>
<keyword evidence="5" id="KW-1185">Reference proteome</keyword>
<organism evidence="4 5">
    <name type="scientific">Pseudarcicella hirudinis</name>
    <dbReference type="NCBI Taxonomy" id="1079859"/>
    <lineage>
        <taxon>Bacteria</taxon>
        <taxon>Pseudomonadati</taxon>
        <taxon>Bacteroidota</taxon>
        <taxon>Cytophagia</taxon>
        <taxon>Cytophagales</taxon>
        <taxon>Flectobacillaceae</taxon>
        <taxon>Pseudarcicella</taxon>
    </lineage>
</organism>